<evidence type="ECO:0000259" key="4">
    <source>
        <dbReference type="PROSITE" id="PS50102"/>
    </source>
</evidence>
<dbReference type="Proteomes" id="UP000796880">
    <property type="component" value="Unassembled WGS sequence"/>
</dbReference>
<organism evidence="5 6">
    <name type="scientific">Rhamnella rubrinervis</name>
    <dbReference type="NCBI Taxonomy" id="2594499"/>
    <lineage>
        <taxon>Eukaryota</taxon>
        <taxon>Viridiplantae</taxon>
        <taxon>Streptophyta</taxon>
        <taxon>Embryophyta</taxon>
        <taxon>Tracheophyta</taxon>
        <taxon>Spermatophyta</taxon>
        <taxon>Magnoliopsida</taxon>
        <taxon>eudicotyledons</taxon>
        <taxon>Gunneridae</taxon>
        <taxon>Pentapetalae</taxon>
        <taxon>rosids</taxon>
        <taxon>fabids</taxon>
        <taxon>Rosales</taxon>
        <taxon>Rhamnaceae</taxon>
        <taxon>rhamnoid group</taxon>
        <taxon>Rhamneae</taxon>
        <taxon>Rhamnella</taxon>
    </lineage>
</organism>
<dbReference type="GO" id="GO:0006406">
    <property type="term" value="P:mRNA export from nucleus"/>
    <property type="evidence" value="ECO:0007669"/>
    <property type="project" value="TreeGrafter"/>
</dbReference>
<feature type="compositionally biased region" description="Polar residues" evidence="3">
    <location>
        <begin position="181"/>
        <end position="192"/>
    </location>
</feature>
<dbReference type="GO" id="GO:0005634">
    <property type="term" value="C:nucleus"/>
    <property type="evidence" value="ECO:0007669"/>
    <property type="project" value="TreeGrafter"/>
</dbReference>
<dbReference type="Pfam" id="PF00076">
    <property type="entry name" value="RRM_1"/>
    <property type="match status" value="1"/>
</dbReference>
<sequence>MAGNLDMSLDDIIMNNKKSRGNSGNFAGRGRGRGRSNFGSGPDRRFQNRIPVRATPYSTRPLVPLLEPMLMHQMVVSEPSNEEKGTKLYVSNLDYGVSNGDIEILFSDVGKLKQHSIHYDRSGRSKGTAEVVFLRHSDALAAIKKYNNVELDGKPLKIELVGANLVLPTFMPRTGNWMMGNLNSNFRSTPGQAGSRAPAQAHGTSDLHLNSSRQGQAAGHRGSARGGFGRGQGRRQGRNHGEKVTAKDLDAELEKYHLEAMQIN</sequence>
<protein>
    <recommendedName>
        <fullName evidence="4">RRM domain-containing protein</fullName>
    </recommendedName>
</protein>
<gene>
    <name evidence="5" type="ORF">FNV43_RR24846</name>
</gene>
<dbReference type="SMART" id="SM01218">
    <property type="entry name" value="FoP_duplication"/>
    <property type="match status" value="1"/>
</dbReference>
<comment type="caution">
    <text evidence="5">The sequence shown here is derived from an EMBL/GenBank/DDBJ whole genome shotgun (WGS) entry which is preliminary data.</text>
</comment>
<reference evidence="5" key="1">
    <citation type="submission" date="2020-03" db="EMBL/GenBank/DDBJ databases">
        <title>A high-quality chromosome-level genome assembly of a woody plant with both climbing and erect habits, Rhamnella rubrinervis.</title>
        <authorList>
            <person name="Lu Z."/>
            <person name="Yang Y."/>
            <person name="Zhu X."/>
            <person name="Sun Y."/>
        </authorList>
    </citation>
    <scope>NUCLEOTIDE SEQUENCE</scope>
    <source>
        <strain evidence="5">BYM</strain>
        <tissue evidence="5">Leaf</tissue>
    </source>
</reference>
<keyword evidence="1 2" id="KW-0694">RNA-binding</keyword>
<feature type="region of interest" description="Disordered" evidence="3">
    <location>
        <begin position="16"/>
        <end position="47"/>
    </location>
</feature>
<evidence type="ECO:0000256" key="1">
    <source>
        <dbReference type="ARBA" id="ARBA00022884"/>
    </source>
</evidence>
<dbReference type="InterPro" id="IPR035979">
    <property type="entry name" value="RBD_domain_sf"/>
</dbReference>
<evidence type="ECO:0000256" key="2">
    <source>
        <dbReference type="PROSITE-ProRule" id="PRU00176"/>
    </source>
</evidence>
<dbReference type="EMBL" id="VOIH02000011">
    <property type="protein sequence ID" value="KAF3433743.1"/>
    <property type="molecule type" value="Genomic_DNA"/>
</dbReference>
<dbReference type="GO" id="GO:0003729">
    <property type="term" value="F:mRNA binding"/>
    <property type="evidence" value="ECO:0007669"/>
    <property type="project" value="TreeGrafter"/>
</dbReference>
<dbReference type="Gene3D" id="3.30.70.330">
    <property type="match status" value="1"/>
</dbReference>
<dbReference type="SMART" id="SM00360">
    <property type="entry name" value="RRM"/>
    <property type="match status" value="1"/>
</dbReference>
<feature type="domain" description="RRM" evidence="4">
    <location>
        <begin position="86"/>
        <end position="163"/>
    </location>
</feature>
<proteinExistence type="predicted"/>
<dbReference type="InterPro" id="IPR025715">
    <property type="entry name" value="FoP_C"/>
</dbReference>
<evidence type="ECO:0000313" key="6">
    <source>
        <dbReference type="Proteomes" id="UP000796880"/>
    </source>
</evidence>
<dbReference type="CDD" id="cd12680">
    <property type="entry name" value="RRM_THOC4"/>
    <property type="match status" value="1"/>
</dbReference>
<dbReference type="OrthoDB" id="1049195at2759"/>
<dbReference type="SUPFAM" id="SSF54928">
    <property type="entry name" value="RNA-binding domain, RBD"/>
    <property type="match status" value="1"/>
</dbReference>
<dbReference type="AlphaFoldDB" id="A0A8K0DT71"/>
<dbReference type="InterPro" id="IPR051229">
    <property type="entry name" value="ALYREF_mRNA_export"/>
</dbReference>
<evidence type="ECO:0000256" key="3">
    <source>
        <dbReference type="SAM" id="MobiDB-lite"/>
    </source>
</evidence>
<feature type="region of interest" description="Disordered" evidence="3">
    <location>
        <begin position="181"/>
        <end position="248"/>
    </location>
</feature>
<dbReference type="PANTHER" id="PTHR19965:SF69">
    <property type="entry name" value="NUCLEOTIDE-BINDING ALPHA-BETA PLAIT DOMAIN-CONTAINING PROTEIN-RELATED"/>
    <property type="match status" value="1"/>
</dbReference>
<name>A0A8K0DT71_9ROSA</name>
<evidence type="ECO:0000313" key="5">
    <source>
        <dbReference type="EMBL" id="KAF3433743.1"/>
    </source>
</evidence>
<dbReference type="Pfam" id="PF13865">
    <property type="entry name" value="FoP_duplication"/>
    <property type="match status" value="1"/>
</dbReference>
<dbReference type="InterPro" id="IPR000504">
    <property type="entry name" value="RRM_dom"/>
</dbReference>
<feature type="compositionally biased region" description="Basic and acidic residues" evidence="3">
    <location>
        <begin position="239"/>
        <end position="248"/>
    </location>
</feature>
<accession>A0A8K0DT71</accession>
<dbReference type="PANTHER" id="PTHR19965">
    <property type="entry name" value="RNA AND EXPORT FACTOR BINDING PROTEIN"/>
    <property type="match status" value="1"/>
</dbReference>
<dbReference type="InterPro" id="IPR012677">
    <property type="entry name" value="Nucleotide-bd_a/b_plait_sf"/>
</dbReference>
<keyword evidence="6" id="KW-1185">Reference proteome</keyword>
<dbReference type="PROSITE" id="PS50102">
    <property type="entry name" value="RRM"/>
    <property type="match status" value="1"/>
</dbReference>